<proteinExistence type="inferred from homology"/>
<dbReference type="GO" id="GO:0005739">
    <property type="term" value="C:mitochondrion"/>
    <property type="evidence" value="ECO:0007669"/>
    <property type="project" value="TreeGrafter"/>
</dbReference>
<dbReference type="InterPro" id="IPR036787">
    <property type="entry name" value="T_IF-3_N_sf"/>
</dbReference>
<comment type="similarity">
    <text evidence="1">Belongs to the IF-3 family.</text>
</comment>
<feature type="domain" description="Translation initiation factor 3 N-terminal" evidence="6">
    <location>
        <begin position="160"/>
        <end position="226"/>
    </location>
</feature>
<protein>
    <recommendedName>
        <fullName evidence="9">Translation initiation factor IF-3</fullName>
    </recommendedName>
</protein>
<dbReference type="InterPro" id="IPR019815">
    <property type="entry name" value="Translation_initiation_fac_3_C"/>
</dbReference>
<dbReference type="NCBIfam" id="TIGR00168">
    <property type="entry name" value="infC"/>
    <property type="match status" value="1"/>
</dbReference>
<dbReference type="SUPFAM" id="SSF55200">
    <property type="entry name" value="Translation initiation factor IF3, C-terminal domain"/>
    <property type="match status" value="1"/>
</dbReference>
<keyword evidence="2" id="KW-0396">Initiation factor</keyword>
<name>A0A9P5RPA0_9FUNG</name>
<feature type="compositionally biased region" description="Low complexity" evidence="4">
    <location>
        <begin position="45"/>
        <end position="63"/>
    </location>
</feature>
<dbReference type="GO" id="GO:0032790">
    <property type="term" value="P:ribosome disassembly"/>
    <property type="evidence" value="ECO:0007669"/>
    <property type="project" value="TreeGrafter"/>
</dbReference>
<gene>
    <name evidence="7" type="ORF">BG015_002240</name>
</gene>
<evidence type="ECO:0000259" key="6">
    <source>
        <dbReference type="Pfam" id="PF05198"/>
    </source>
</evidence>
<evidence type="ECO:0000313" key="7">
    <source>
        <dbReference type="EMBL" id="KAF9138846.1"/>
    </source>
</evidence>
<evidence type="ECO:0000256" key="2">
    <source>
        <dbReference type="ARBA" id="ARBA00022540"/>
    </source>
</evidence>
<dbReference type="Pfam" id="PF05198">
    <property type="entry name" value="IF3_N"/>
    <property type="match status" value="1"/>
</dbReference>
<keyword evidence="3" id="KW-0648">Protein biosynthesis</keyword>
<dbReference type="Gene3D" id="3.30.110.10">
    <property type="entry name" value="Translation initiation factor 3 (IF-3), C-terminal domain"/>
    <property type="match status" value="1"/>
</dbReference>
<dbReference type="AlphaFoldDB" id="A0A9P5RPA0"/>
<dbReference type="InterPro" id="IPR001288">
    <property type="entry name" value="Translation_initiation_fac_3"/>
</dbReference>
<keyword evidence="8" id="KW-1185">Reference proteome</keyword>
<dbReference type="PANTHER" id="PTHR10938:SF0">
    <property type="entry name" value="TRANSLATION INITIATION FACTOR IF-3, MITOCHONDRIAL"/>
    <property type="match status" value="1"/>
</dbReference>
<evidence type="ECO:0000313" key="8">
    <source>
        <dbReference type="Proteomes" id="UP000748756"/>
    </source>
</evidence>
<dbReference type="Proteomes" id="UP000748756">
    <property type="component" value="Unassembled WGS sequence"/>
</dbReference>
<sequence>MAIMITFRRNAFTVLTKTNIAPYTTRSSGAAFLNTLDFLAPAPSQPRSTNPSNSSNFRTNNNSNGGGNRSSNREFLRNSASANGILDGLNISLSGAGGNSSISSPNHNHHNNRGPMKRPLPGSTAGSKAATPSSSSFNNNASRSNNNNDKRAPLDRPRRDEEIDCQWIQFVGPEGNQGEKRLSSVLKTFDRSKYFLIEVDSGAQPPICKLFSKKELYEKAKAAKQAKKANELSTKELQLNWGTDAHDLEHKLAKFRAFLEKGHRLEIQVNGKKGKSTTPQERELIMERIKNEFEPVSKYVKQPEWVKATTVTMLLQGTPKKVEKQKKKKQEQQEQQEQQQ</sequence>
<feature type="domain" description="Translation initiation factor 3 C-terminal" evidence="5">
    <location>
        <begin position="233"/>
        <end position="315"/>
    </location>
</feature>
<dbReference type="GO" id="GO:0043022">
    <property type="term" value="F:ribosome binding"/>
    <property type="evidence" value="ECO:0007669"/>
    <property type="project" value="TreeGrafter"/>
</dbReference>
<evidence type="ECO:0000256" key="4">
    <source>
        <dbReference type="SAM" id="MobiDB-lite"/>
    </source>
</evidence>
<dbReference type="InterPro" id="IPR019814">
    <property type="entry name" value="Translation_initiation_fac_3_N"/>
</dbReference>
<dbReference type="GO" id="GO:0003743">
    <property type="term" value="F:translation initiation factor activity"/>
    <property type="evidence" value="ECO:0007669"/>
    <property type="project" value="UniProtKB-KW"/>
</dbReference>
<organism evidence="7 8">
    <name type="scientific">Linnemannia schmuckeri</name>
    <dbReference type="NCBI Taxonomy" id="64567"/>
    <lineage>
        <taxon>Eukaryota</taxon>
        <taxon>Fungi</taxon>
        <taxon>Fungi incertae sedis</taxon>
        <taxon>Mucoromycota</taxon>
        <taxon>Mortierellomycotina</taxon>
        <taxon>Mortierellomycetes</taxon>
        <taxon>Mortierellales</taxon>
        <taxon>Mortierellaceae</taxon>
        <taxon>Linnemannia</taxon>
    </lineage>
</organism>
<feature type="region of interest" description="Disordered" evidence="4">
    <location>
        <begin position="316"/>
        <end position="340"/>
    </location>
</feature>
<dbReference type="SUPFAM" id="SSF54364">
    <property type="entry name" value="Translation initiation factor IF3, N-terminal domain"/>
    <property type="match status" value="1"/>
</dbReference>
<dbReference type="GO" id="GO:0070124">
    <property type="term" value="P:mitochondrial translational initiation"/>
    <property type="evidence" value="ECO:0007669"/>
    <property type="project" value="TreeGrafter"/>
</dbReference>
<feature type="region of interest" description="Disordered" evidence="4">
    <location>
        <begin position="42"/>
        <end position="74"/>
    </location>
</feature>
<dbReference type="OrthoDB" id="21573at2759"/>
<dbReference type="EMBL" id="JAAAUQ010001434">
    <property type="protein sequence ID" value="KAF9138846.1"/>
    <property type="molecule type" value="Genomic_DNA"/>
</dbReference>
<evidence type="ECO:0008006" key="9">
    <source>
        <dbReference type="Google" id="ProtNLM"/>
    </source>
</evidence>
<accession>A0A9P5RPA0</accession>
<evidence type="ECO:0000259" key="5">
    <source>
        <dbReference type="Pfam" id="PF00707"/>
    </source>
</evidence>
<dbReference type="InterPro" id="IPR036788">
    <property type="entry name" value="T_IF-3_C_sf"/>
</dbReference>
<feature type="compositionally biased region" description="Basic residues" evidence="4">
    <location>
        <begin position="107"/>
        <end position="116"/>
    </location>
</feature>
<feature type="compositionally biased region" description="Low complexity" evidence="4">
    <location>
        <begin position="133"/>
        <end position="147"/>
    </location>
</feature>
<dbReference type="Pfam" id="PF00707">
    <property type="entry name" value="IF3_C"/>
    <property type="match status" value="1"/>
</dbReference>
<feature type="compositionally biased region" description="Basic and acidic residues" evidence="4">
    <location>
        <begin position="148"/>
        <end position="159"/>
    </location>
</feature>
<comment type="caution">
    <text evidence="7">The sequence shown here is derived from an EMBL/GenBank/DDBJ whole genome shotgun (WGS) entry which is preliminary data.</text>
</comment>
<dbReference type="PANTHER" id="PTHR10938">
    <property type="entry name" value="TRANSLATION INITIATION FACTOR IF-3"/>
    <property type="match status" value="1"/>
</dbReference>
<dbReference type="Gene3D" id="3.10.20.80">
    <property type="entry name" value="Translation initiation factor 3 (IF-3), N-terminal domain"/>
    <property type="match status" value="1"/>
</dbReference>
<evidence type="ECO:0000256" key="1">
    <source>
        <dbReference type="ARBA" id="ARBA00005439"/>
    </source>
</evidence>
<reference evidence="7" key="1">
    <citation type="journal article" date="2020" name="Fungal Divers.">
        <title>Resolving the Mortierellaceae phylogeny through synthesis of multi-gene phylogenetics and phylogenomics.</title>
        <authorList>
            <person name="Vandepol N."/>
            <person name="Liber J."/>
            <person name="Desiro A."/>
            <person name="Na H."/>
            <person name="Kennedy M."/>
            <person name="Barry K."/>
            <person name="Grigoriev I.V."/>
            <person name="Miller A.N."/>
            <person name="O'Donnell K."/>
            <person name="Stajich J.E."/>
            <person name="Bonito G."/>
        </authorList>
    </citation>
    <scope>NUCLEOTIDE SEQUENCE</scope>
    <source>
        <strain evidence="7">NRRL 6426</strain>
    </source>
</reference>
<evidence type="ECO:0000256" key="3">
    <source>
        <dbReference type="ARBA" id="ARBA00022917"/>
    </source>
</evidence>
<feature type="region of interest" description="Disordered" evidence="4">
    <location>
        <begin position="97"/>
        <end position="159"/>
    </location>
</feature>